<evidence type="ECO:0000256" key="1">
    <source>
        <dbReference type="ARBA" id="ARBA00005952"/>
    </source>
</evidence>
<dbReference type="InterPro" id="IPR011605">
    <property type="entry name" value="NusB_fam"/>
</dbReference>
<protein>
    <recommendedName>
        <fullName evidence="6">Transcription antitermination protein NusB</fullName>
    </recommendedName>
    <alternativeName>
        <fullName evidence="6">Antitermination factor NusB</fullName>
    </alternativeName>
</protein>
<keyword evidence="4 6" id="KW-0805">Transcription regulation</keyword>
<reference evidence="8 9" key="1">
    <citation type="journal article" date="2013" name="Genome Announc.">
        <title>Genome Sequence of the Pyrene- and Fluoranthene-Degrading Bacterium Cycloclasticus sp. Strain PY97M.</title>
        <authorList>
            <person name="Cui Z."/>
            <person name="Xu G."/>
            <person name="Li Q."/>
            <person name="Gao W."/>
            <person name="Zheng L."/>
        </authorList>
    </citation>
    <scope>NUCLEOTIDE SEQUENCE [LARGE SCALE GENOMIC DNA]</scope>
    <source>
        <strain evidence="8 9">PY97M</strain>
    </source>
</reference>
<dbReference type="PANTHER" id="PTHR11078:SF3">
    <property type="entry name" value="ANTITERMINATION NUSB DOMAIN-CONTAINING PROTEIN"/>
    <property type="match status" value="1"/>
</dbReference>
<organism evidence="8 9">
    <name type="scientific">Cycloclasticus pugetii</name>
    <dbReference type="NCBI Taxonomy" id="34068"/>
    <lineage>
        <taxon>Bacteria</taxon>
        <taxon>Pseudomonadati</taxon>
        <taxon>Pseudomonadota</taxon>
        <taxon>Gammaproteobacteria</taxon>
        <taxon>Thiotrichales</taxon>
        <taxon>Piscirickettsiaceae</taxon>
        <taxon>Cycloclasticus</taxon>
    </lineage>
</organism>
<dbReference type="PANTHER" id="PTHR11078">
    <property type="entry name" value="N UTILIZATION SUBSTANCE PROTEIN B-RELATED"/>
    <property type="match status" value="1"/>
</dbReference>
<comment type="caution">
    <text evidence="8">The sequence shown here is derived from an EMBL/GenBank/DDBJ whole genome shotgun (WGS) entry which is preliminary data.</text>
</comment>
<dbReference type="HAMAP" id="MF_00073">
    <property type="entry name" value="NusB"/>
    <property type="match status" value="1"/>
</dbReference>
<dbReference type="NCBIfam" id="TIGR01951">
    <property type="entry name" value="nusB"/>
    <property type="match status" value="1"/>
</dbReference>
<dbReference type="GO" id="GO:0031564">
    <property type="term" value="P:transcription antitermination"/>
    <property type="evidence" value="ECO:0007669"/>
    <property type="project" value="UniProtKB-KW"/>
</dbReference>
<keyword evidence="5 6" id="KW-0804">Transcription</keyword>
<dbReference type="SUPFAM" id="SSF48013">
    <property type="entry name" value="NusB-like"/>
    <property type="match status" value="1"/>
</dbReference>
<evidence type="ECO:0000256" key="6">
    <source>
        <dbReference type="HAMAP-Rule" id="MF_00073"/>
    </source>
</evidence>
<dbReference type="GO" id="GO:0005829">
    <property type="term" value="C:cytosol"/>
    <property type="evidence" value="ECO:0007669"/>
    <property type="project" value="TreeGrafter"/>
</dbReference>
<evidence type="ECO:0000259" key="7">
    <source>
        <dbReference type="Pfam" id="PF01029"/>
    </source>
</evidence>
<dbReference type="GO" id="GO:0003723">
    <property type="term" value="F:RNA binding"/>
    <property type="evidence" value="ECO:0007669"/>
    <property type="project" value="UniProtKB-UniRule"/>
</dbReference>
<comment type="function">
    <text evidence="6">Involved in transcription antitermination. Required for transcription of ribosomal RNA (rRNA) genes. Binds specifically to the boxA antiterminator sequence of the ribosomal RNA (rrn) operons.</text>
</comment>
<evidence type="ECO:0000313" key="9">
    <source>
        <dbReference type="Proteomes" id="UP000015462"/>
    </source>
</evidence>
<keyword evidence="9" id="KW-1185">Reference proteome</keyword>
<dbReference type="Proteomes" id="UP000015462">
    <property type="component" value="Unassembled WGS sequence"/>
</dbReference>
<dbReference type="InterPro" id="IPR035926">
    <property type="entry name" value="NusB-like_sf"/>
</dbReference>
<keyword evidence="2 6" id="KW-0889">Transcription antitermination</keyword>
<keyword evidence="3 6" id="KW-0694">RNA-binding</keyword>
<evidence type="ECO:0000256" key="3">
    <source>
        <dbReference type="ARBA" id="ARBA00022884"/>
    </source>
</evidence>
<dbReference type="Pfam" id="PF01029">
    <property type="entry name" value="NusB"/>
    <property type="match status" value="1"/>
</dbReference>
<name>A0AB33Z3T5_9GAMM</name>
<dbReference type="InterPro" id="IPR006027">
    <property type="entry name" value="NusB_RsmB_TIM44"/>
</dbReference>
<comment type="similarity">
    <text evidence="1 6">Belongs to the NusB family.</text>
</comment>
<gene>
    <name evidence="6" type="primary">nusB</name>
    <name evidence="8" type="ORF">L196_03576</name>
</gene>
<evidence type="ECO:0000256" key="2">
    <source>
        <dbReference type="ARBA" id="ARBA00022814"/>
    </source>
</evidence>
<dbReference type="RefSeq" id="WP_015006388.1">
    <property type="nucleotide sequence ID" value="NZ_FQZJ01000001.1"/>
</dbReference>
<accession>A0AB33Z3T5</accession>
<dbReference type="EMBL" id="ASHL01000002">
    <property type="protein sequence ID" value="EPD13582.1"/>
    <property type="molecule type" value="Genomic_DNA"/>
</dbReference>
<feature type="domain" description="NusB/RsmB/TIM44" evidence="7">
    <location>
        <begin position="7"/>
        <end position="130"/>
    </location>
</feature>
<dbReference type="Gene3D" id="1.10.940.10">
    <property type="entry name" value="NusB-like"/>
    <property type="match status" value="1"/>
</dbReference>
<dbReference type="AlphaFoldDB" id="A0AB33Z3T5"/>
<evidence type="ECO:0000256" key="4">
    <source>
        <dbReference type="ARBA" id="ARBA00023015"/>
    </source>
</evidence>
<evidence type="ECO:0000256" key="5">
    <source>
        <dbReference type="ARBA" id="ARBA00023163"/>
    </source>
</evidence>
<proteinExistence type="inferred from homology"/>
<dbReference type="GO" id="GO:0006353">
    <property type="term" value="P:DNA-templated transcription termination"/>
    <property type="evidence" value="ECO:0007669"/>
    <property type="project" value="UniProtKB-UniRule"/>
</dbReference>
<evidence type="ECO:0000313" key="8">
    <source>
        <dbReference type="EMBL" id="EPD13582.1"/>
    </source>
</evidence>
<sequence length="149" mass="16886">MSSPKSNARLVALQALYQWQITGQNLNEICKQFEEDSETPKYQTAYFEHLLIGVVDKLGELDEAISEFTTRNLEKIDPIEKAVLRLGAYELFYKPEVPYRVAINESINLAKKFGSEKSHAYVNSIMDKLAQKSRAVEINAKSKGKKKTG</sequence>